<dbReference type="AlphaFoldDB" id="A0A5C6AYH1"/>
<dbReference type="SUPFAM" id="SSF49879">
    <property type="entry name" value="SMAD/FHA domain"/>
    <property type="match status" value="2"/>
</dbReference>
<dbReference type="PANTHER" id="PTHR23308">
    <property type="entry name" value="NUCLEAR INHIBITOR OF PROTEIN PHOSPHATASE-1"/>
    <property type="match status" value="1"/>
</dbReference>
<name>A0A5C6AYH1_9BACT</name>
<dbReference type="Pfam" id="PF00498">
    <property type="entry name" value="FHA"/>
    <property type="match status" value="2"/>
</dbReference>
<sequence length="283" mass="32406">MNRKSSRDTDEEPVIQTVAEPLQQFLQKQALPQTPPKNVSAAETSQSPQVRAFRPTNRQPLALLTILDDGSRDEGETVRLRDSKFTIGREKGDLVIPFDSDISGQHAELRCQKQKGRFRWYLIDRKSTNGTFVRAFRASLSRESELVLGGRRYLFQLPETSVEATETEALQTNAYRAPTRTMLEQFVPRLTEAGTGEKNSRSFSLGGNEIFLGGDPRCQIAIEDDPFISPKHARLYQDETERWMIEDQKSLNGIWIRVKKFPIDKQTEFQLGQQRFRFQPNVA</sequence>
<reference evidence="3 4" key="1">
    <citation type="submission" date="2019-02" db="EMBL/GenBank/DDBJ databases">
        <title>Deep-cultivation of Planctomycetes and their phenomic and genomic characterization uncovers novel biology.</title>
        <authorList>
            <person name="Wiegand S."/>
            <person name="Jogler M."/>
            <person name="Boedeker C."/>
            <person name="Pinto D."/>
            <person name="Vollmers J."/>
            <person name="Rivas-Marin E."/>
            <person name="Kohn T."/>
            <person name="Peeters S.H."/>
            <person name="Heuer A."/>
            <person name="Rast P."/>
            <person name="Oberbeckmann S."/>
            <person name="Bunk B."/>
            <person name="Jeske O."/>
            <person name="Meyerdierks A."/>
            <person name="Storesund J.E."/>
            <person name="Kallscheuer N."/>
            <person name="Luecker S."/>
            <person name="Lage O.M."/>
            <person name="Pohl T."/>
            <person name="Merkel B.J."/>
            <person name="Hornburger P."/>
            <person name="Mueller R.-W."/>
            <person name="Bruemmer F."/>
            <person name="Labrenz M."/>
            <person name="Spormann A.M."/>
            <person name="Op Den Camp H."/>
            <person name="Overmann J."/>
            <person name="Amann R."/>
            <person name="Jetten M.S.M."/>
            <person name="Mascher T."/>
            <person name="Medema M.H."/>
            <person name="Devos D.P."/>
            <person name="Kaster A.-K."/>
            <person name="Ovreas L."/>
            <person name="Rohde M."/>
            <person name="Galperin M.Y."/>
            <person name="Jogler C."/>
        </authorList>
    </citation>
    <scope>NUCLEOTIDE SEQUENCE [LARGE SCALE GENOMIC DNA]</scope>
    <source>
        <strain evidence="3 4">Pla52n</strain>
    </source>
</reference>
<evidence type="ECO:0000259" key="2">
    <source>
        <dbReference type="PROSITE" id="PS50006"/>
    </source>
</evidence>
<evidence type="ECO:0000313" key="3">
    <source>
        <dbReference type="EMBL" id="TWU05095.1"/>
    </source>
</evidence>
<organism evidence="3 4">
    <name type="scientific">Stieleria varia</name>
    <dbReference type="NCBI Taxonomy" id="2528005"/>
    <lineage>
        <taxon>Bacteria</taxon>
        <taxon>Pseudomonadati</taxon>
        <taxon>Planctomycetota</taxon>
        <taxon>Planctomycetia</taxon>
        <taxon>Pirellulales</taxon>
        <taxon>Pirellulaceae</taxon>
        <taxon>Stieleria</taxon>
    </lineage>
</organism>
<dbReference type="PROSITE" id="PS50006">
    <property type="entry name" value="FHA_DOMAIN"/>
    <property type="match status" value="2"/>
</dbReference>
<dbReference type="RefSeq" id="WP_146520403.1">
    <property type="nucleotide sequence ID" value="NZ_CP151726.1"/>
</dbReference>
<feature type="domain" description="FHA" evidence="2">
    <location>
        <begin position="210"/>
        <end position="261"/>
    </location>
</feature>
<protein>
    <submittedName>
        <fullName evidence="3">FHA domain protein</fullName>
    </submittedName>
</protein>
<accession>A0A5C6AYH1</accession>
<feature type="region of interest" description="Disordered" evidence="1">
    <location>
        <begin position="31"/>
        <end position="50"/>
    </location>
</feature>
<dbReference type="EMBL" id="SJPN01000003">
    <property type="protein sequence ID" value="TWU05095.1"/>
    <property type="molecule type" value="Genomic_DNA"/>
</dbReference>
<proteinExistence type="predicted"/>
<comment type="caution">
    <text evidence="3">The sequence shown here is derived from an EMBL/GenBank/DDBJ whole genome shotgun (WGS) entry which is preliminary data.</text>
</comment>
<dbReference type="CDD" id="cd00060">
    <property type="entry name" value="FHA"/>
    <property type="match status" value="2"/>
</dbReference>
<dbReference type="InterPro" id="IPR000253">
    <property type="entry name" value="FHA_dom"/>
</dbReference>
<dbReference type="InterPro" id="IPR050923">
    <property type="entry name" value="Cell_Proc_Reg/RNA_Proc"/>
</dbReference>
<feature type="domain" description="FHA" evidence="2">
    <location>
        <begin position="85"/>
        <end position="138"/>
    </location>
</feature>
<dbReference type="SMART" id="SM00240">
    <property type="entry name" value="FHA"/>
    <property type="match status" value="2"/>
</dbReference>
<dbReference type="Gene3D" id="2.60.200.20">
    <property type="match status" value="2"/>
</dbReference>
<dbReference type="Proteomes" id="UP000320176">
    <property type="component" value="Unassembled WGS sequence"/>
</dbReference>
<evidence type="ECO:0000313" key="4">
    <source>
        <dbReference type="Proteomes" id="UP000320176"/>
    </source>
</evidence>
<dbReference type="InterPro" id="IPR008984">
    <property type="entry name" value="SMAD_FHA_dom_sf"/>
</dbReference>
<dbReference type="OrthoDB" id="273653at2"/>
<keyword evidence="4" id="KW-1185">Reference proteome</keyword>
<evidence type="ECO:0000256" key="1">
    <source>
        <dbReference type="SAM" id="MobiDB-lite"/>
    </source>
</evidence>
<gene>
    <name evidence="3" type="ORF">Pla52n_31410</name>
</gene>